<feature type="compositionally biased region" description="Pro residues" evidence="1">
    <location>
        <begin position="116"/>
        <end position="131"/>
    </location>
</feature>
<dbReference type="KEGG" id="rsx:RhiXN_05161"/>
<dbReference type="SUPFAM" id="SSF56112">
    <property type="entry name" value="Protein kinase-like (PK-like)"/>
    <property type="match status" value="1"/>
</dbReference>
<feature type="region of interest" description="Disordered" evidence="1">
    <location>
        <begin position="1"/>
        <end position="93"/>
    </location>
</feature>
<feature type="compositionally biased region" description="Basic residues" evidence="1">
    <location>
        <begin position="61"/>
        <end position="77"/>
    </location>
</feature>
<feature type="compositionally biased region" description="Basic and acidic residues" evidence="1">
    <location>
        <begin position="81"/>
        <end position="92"/>
    </location>
</feature>
<feature type="region of interest" description="Disordered" evidence="1">
    <location>
        <begin position="593"/>
        <end position="623"/>
    </location>
</feature>
<protein>
    <submittedName>
        <fullName evidence="3">Kinase domain protein</fullName>
    </submittedName>
</protein>
<dbReference type="GO" id="GO:0004674">
    <property type="term" value="F:protein serine/threonine kinase activity"/>
    <property type="evidence" value="ECO:0007669"/>
    <property type="project" value="TreeGrafter"/>
</dbReference>
<feature type="domain" description="Protein kinase" evidence="2">
    <location>
        <begin position="756"/>
        <end position="1012"/>
    </location>
</feature>
<evidence type="ECO:0000313" key="4">
    <source>
        <dbReference type="Proteomes" id="UP000650533"/>
    </source>
</evidence>
<dbReference type="RefSeq" id="XP_043177396.1">
    <property type="nucleotide sequence ID" value="XM_043324977.1"/>
</dbReference>
<dbReference type="PROSITE" id="PS50011">
    <property type="entry name" value="PROTEIN_KINASE_DOM"/>
    <property type="match status" value="1"/>
</dbReference>
<dbReference type="InterPro" id="IPR000719">
    <property type="entry name" value="Prot_kinase_dom"/>
</dbReference>
<dbReference type="Pfam" id="PF00069">
    <property type="entry name" value="Pkinase"/>
    <property type="match status" value="2"/>
</dbReference>
<dbReference type="GO" id="GO:0005524">
    <property type="term" value="F:ATP binding"/>
    <property type="evidence" value="ECO:0007669"/>
    <property type="project" value="InterPro"/>
</dbReference>
<name>A0A8H8STJ5_9AGAM</name>
<evidence type="ECO:0000313" key="3">
    <source>
        <dbReference type="EMBL" id="QRW17159.1"/>
    </source>
</evidence>
<dbReference type="Proteomes" id="UP000650533">
    <property type="component" value="Chromosome 2"/>
</dbReference>
<feature type="compositionally biased region" description="Basic residues" evidence="1">
    <location>
        <begin position="25"/>
        <end position="40"/>
    </location>
</feature>
<gene>
    <name evidence="3" type="ORF">RhiXN_05161</name>
</gene>
<organism evidence="3 4">
    <name type="scientific">Rhizoctonia solani</name>
    <dbReference type="NCBI Taxonomy" id="456999"/>
    <lineage>
        <taxon>Eukaryota</taxon>
        <taxon>Fungi</taxon>
        <taxon>Dikarya</taxon>
        <taxon>Basidiomycota</taxon>
        <taxon>Agaricomycotina</taxon>
        <taxon>Agaricomycetes</taxon>
        <taxon>Cantharellales</taxon>
        <taxon>Ceratobasidiaceae</taxon>
        <taxon>Rhizoctonia</taxon>
    </lineage>
</organism>
<dbReference type="AlphaFoldDB" id="A0A8H8STJ5"/>
<keyword evidence="3" id="KW-0808">Transferase</keyword>
<proteinExistence type="predicted"/>
<dbReference type="Gene3D" id="1.10.510.10">
    <property type="entry name" value="Transferase(Phosphotransferase) domain 1"/>
    <property type="match status" value="2"/>
</dbReference>
<feature type="compositionally biased region" description="Basic and acidic residues" evidence="1">
    <location>
        <begin position="41"/>
        <end position="60"/>
    </location>
</feature>
<reference evidence="3" key="1">
    <citation type="submission" date="2020-05" db="EMBL/GenBank/DDBJ databases">
        <title>Evolutionary and genomic comparisons of hybrid uninucleate and nonhybrid Rhizoctonia fungi.</title>
        <authorList>
            <person name="Li C."/>
            <person name="Chen X."/>
        </authorList>
    </citation>
    <scope>NUCLEOTIDE SEQUENCE</scope>
    <source>
        <strain evidence="3">AG-1 IA</strain>
    </source>
</reference>
<dbReference type="InterPro" id="IPR011009">
    <property type="entry name" value="Kinase-like_dom_sf"/>
</dbReference>
<dbReference type="InterPro" id="IPR051681">
    <property type="entry name" value="Ser/Thr_Kinases-Pseudokinases"/>
</dbReference>
<evidence type="ECO:0000256" key="1">
    <source>
        <dbReference type="SAM" id="MobiDB-lite"/>
    </source>
</evidence>
<dbReference type="PANTHER" id="PTHR44329">
    <property type="entry name" value="SERINE/THREONINE-PROTEIN KINASE TNNI3K-RELATED"/>
    <property type="match status" value="1"/>
</dbReference>
<sequence>MPQRPPPPPLKERGEDAQCLPKKSIPGRRKSKGKRRRKARPTNEVKRPRHLSENRHESPRPRSRLKVAKKSVARIKTKAPWSEKRSRRDIPIEPRQSYPVKTIGRYKRARKVAFDPPHPPTATPTPTPPPDNRGARLALDVVAQGIFRLDPALARYSLRSTPLFLARNLRDGWSGKVWSWDKAEPKDSVNALHIRDPQTSVERLERWIAKSTRQVSRYTPATVTQSALPRTFCLKLTRFELGTAAKFKVPDSAKLAANLYIHNNPGDSEPLVFDLGVADLTFPTSGNGTLEVPLRIPSLEFHNKNSARSGTSIPFFVHTIDDDMQVSLRALSLPRGLAYVGVLLYNFTEIGTPAGETVTWGDNASRLYSRVDLVGPNTSSSGFAPLSQRAETVWLRSNITPENATATRASASWGVDSAARLMYNRVSNIRPLHPKPPPPDFKLKYRLTVQGEHHVFEQTLQPWACAVCSICAPFPALHILRVHYERAHPQVQVTINQEKQDIVSNRRVREIKIVLPPVSFELVSDDNEAIQVPQEIAPSTRIGDMLANRAEFERGNHPPDLQPQLDDNEPLSLPPEIPGILTRTDVEVEQRETPHQVSAKPHWLKAKETRVQSHTPEPTLYSPIRNAEPGGIFLPPYSSRVNNQGRIYDVLRELPTKDFGILAEQVLAAEEELFAKEATSASQAGVQVETERGRLMFSYNLLFPYSYMVELLEQPNLDLTVFHQSPSNRLTAKNDVMCCLTEHGCADISNDLDLDLCSQSHSTQGGFGLIYLGFLKSGQPVAIKSIGILGKCGNSEESRKSLKRAAKELYIWARSAHPGVLKILGFAQFKNQIALVSPWINNGPLGPCLSGDLDENYRLQLCVQITETLSYLHGIGIVHGDLKPTIKGLNWPIWKRNVDRRFQPWIYPHKLQMFVQIFELLNNGDHTAKTDIYALGMTMLNIMTGKQPFSDKSILAIVMEVAIKKNRPSYSAFLVFVEKKHRRDRLWQLLERCWAHNPGDRPTATEVLNSLLELEQEPQDQEPSSPSAHVRP</sequence>
<keyword evidence="3" id="KW-0418">Kinase</keyword>
<accession>A0A8H8STJ5</accession>
<dbReference type="EMBL" id="CP059659">
    <property type="protein sequence ID" value="QRW17159.1"/>
    <property type="molecule type" value="Genomic_DNA"/>
</dbReference>
<feature type="region of interest" description="Disordered" evidence="1">
    <location>
        <begin position="112"/>
        <end position="132"/>
    </location>
</feature>
<dbReference type="GeneID" id="67027440"/>
<evidence type="ECO:0000259" key="2">
    <source>
        <dbReference type="PROSITE" id="PS50011"/>
    </source>
</evidence>